<accession>B0CWM6</accession>
<name>B0CWM6_LACBS</name>
<keyword evidence="3" id="KW-1185">Reference proteome</keyword>
<dbReference type="OrthoDB" id="3121394at2759"/>
<protein>
    <submittedName>
        <fullName evidence="2">Predicted protein</fullName>
    </submittedName>
</protein>
<dbReference type="AlphaFoldDB" id="B0CWM6"/>
<reference evidence="2 3" key="1">
    <citation type="journal article" date="2008" name="Nature">
        <title>The genome of Laccaria bicolor provides insights into mycorrhizal symbiosis.</title>
        <authorList>
            <person name="Martin F."/>
            <person name="Aerts A."/>
            <person name="Ahren D."/>
            <person name="Brun A."/>
            <person name="Danchin E.G.J."/>
            <person name="Duchaussoy F."/>
            <person name="Gibon J."/>
            <person name="Kohler A."/>
            <person name="Lindquist E."/>
            <person name="Pereda V."/>
            <person name="Salamov A."/>
            <person name="Shapiro H.J."/>
            <person name="Wuyts J."/>
            <person name="Blaudez D."/>
            <person name="Buee M."/>
            <person name="Brokstein P."/>
            <person name="Canbaeck B."/>
            <person name="Cohen D."/>
            <person name="Courty P.E."/>
            <person name="Coutinho P.M."/>
            <person name="Delaruelle C."/>
            <person name="Detter J.C."/>
            <person name="Deveau A."/>
            <person name="DiFazio S."/>
            <person name="Duplessis S."/>
            <person name="Fraissinet-Tachet L."/>
            <person name="Lucic E."/>
            <person name="Frey-Klett P."/>
            <person name="Fourrey C."/>
            <person name="Feussner I."/>
            <person name="Gay G."/>
            <person name="Grimwood J."/>
            <person name="Hoegger P.J."/>
            <person name="Jain P."/>
            <person name="Kilaru S."/>
            <person name="Labbe J."/>
            <person name="Lin Y.C."/>
            <person name="Legue V."/>
            <person name="Le Tacon F."/>
            <person name="Marmeisse R."/>
            <person name="Melayah D."/>
            <person name="Montanini B."/>
            <person name="Muratet M."/>
            <person name="Nehls U."/>
            <person name="Niculita-Hirzel H."/>
            <person name="Oudot-Le Secq M.P."/>
            <person name="Peter M."/>
            <person name="Quesneville H."/>
            <person name="Rajashekar B."/>
            <person name="Reich M."/>
            <person name="Rouhier N."/>
            <person name="Schmutz J."/>
            <person name="Yin T."/>
            <person name="Chalot M."/>
            <person name="Henrissat B."/>
            <person name="Kuees U."/>
            <person name="Lucas S."/>
            <person name="Van de Peer Y."/>
            <person name="Podila G.K."/>
            <person name="Polle A."/>
            <person name="Pukkila P.J."/>
            <person name="Richardson P.M."/>
            <person name="Rouze P."/>
            <person name="Sanders I.R."/>
            <person name="Stajich J.E."/>
            <person name="Tunlid A."/>
            <person name="Tuskan G."/>
            <person name="Grigoriev I.V."/>
        </authorList>
    </citation>
    <scope>NUCLEOTIDE SEQUENCE [LARGE SCALE GENOMIC DNA]</scope>
    <source>
        <strain evidence="3">S238N-H82 / ATCC MYA-4686</strain>
    </source>
</reference>
<dbReference type="KEGG" id="lbc:LACBIDRAFT_308551"/>
<gene>
    <name evidence="1" type="ORF">LACBIDRAFT_298359</name>
    <name evidence="2" type="ORF">LACBIDRAFT_308551</name>
</gene>
<organism evidence="3">
    <name type="scientific">Laccaria bicolor (strain S238N-H82 / ATCC MYA-4686)</name>
    <name type="common">Bicoloured deceiver</name>
    <name type="synonym">Laccaria laccata var. bicolor</name>
    <dbReference type="NCBI Taxonomy" id="486041"/>
    <lineage>
        <taxon>Eukaryota</taxon>
        <taxon>Fungi</taxon>
        <taxon>Dikarya</taxon>
        <taxon>Basidiomycota</taxon>
        <taxon>Agaricomycotina</taxon>
        <taxon>Agaricomycetes</taxon>
        <taxon>Agaricomycetidae</taxon>
        <taxon>Agaricales</taxon>
        <taxon>Agaricineae</taxon>
        <taxon>Hydnangiaceae</taxon>
        <taxon>Laccaria</taxon>
    </lineage>
</organism>
<sequence>MLRSCLGPSGIVTKPLNGLATFTRAFIRIEAGWRVEDADAEAESGSKPKDSSRPFLRMLSFPMVSSVIRATQDVESVTYRPQTGETREVYELIFSSVHTALGVLPIPRSTLSKTRGRRVLTKRRILSHSERAALTARQSFEEIYELQR</sequence>
<dbReference type="InParanoid" id="B0CWM6"/>
<dbReference type="EMBL" id="DS547224">
    <property type="protein sequence ID" value="EDQ98662.1"/>
    <property type="molecule type" value="Genomic_DNA"/>
</dbReference>
<dbReference type="GeneID" id="6086345"/>
<dbReference type="GeneID" id="6071831"/>
<evidence type="ECO:0000313" key="2">
    <source>
        <dbReference type="EMBL" id="EDR13535.1"/>
    </source>
</evidence>
<dbReference type="EMBL" id="DS547093">
    <property type="protein sequence ID" value="EDR13535.1"/>
    <property type="molecule type" value="Genomic_DNA"/>
</dbReference>
<dbReference type="KEGG" id="lbc:LACBIDRAFT_298359"/>
<dbReference type="RefSeq" id="XP_001890694.1">
    <property type="nucleotide sequence ID" value="XM_001890659.1"/>
</dbReference>
<dbReference type="RefSeq" id="XP_001876033.1">
    <property type="nucleotide sequence ID" value="XM_001875998.1"/>
</dbReference>
<dbReference type="HOGENOM" id="CLU_147523_0_0_1"/>
<dbReference type="Proteomes" id="UP000001194">
    <property type="component" value="Unassembled WGS sequence"/>
</dbReference>
<evidence type="ECO:0000313" key="1">
    <source>
        <dbReference type="EMBL" id="EDQ98662.1"/>
    </source>
</evidence>
<proteinExistence type="predicted"/>
<evidence type="ECO:0000313" key="3">
    <source>
        <dbReference type="Proteomes" id="UP000001194"/>
    </source>
</evidence>